<feature type="transmembrane region" description="Helical" evidence="7">
    <location>
        <begin position="37"/>
        <end position="56"/>
    </location>
</feature>
<reference evidence="8" key="1">
    <citation type="submission" date="2006-10" db="EMBL/GenBank/DDBJ databases">
        <title>Complete sequence of Solibacter usitatus Ellin6076.</title>
        <authorList>
            <consortium name="US DOE Joint Genome Institute"/>
            <person name="Copeland A."/>
            <person name="Lucas S."/>
            <person name="Lapidus A."/>
            <person name="Barry K."/>
            <person name="Detter J.C."/>
            <person name="Glavina del Rio T."/>
            <person name="Hammon N."/>
            <person name="Israni S."/>
            <person name="Dalin E."/>
            <person name="Tice H."/>
            <person name="Pitluck S."/>
            <person name="Thompson L.S."/>
            <person name="Brettin T."/>
            <person name="Bruce D."/>
            <person name="Han C."/>
            <person name="Tapia R."/>
            <person name="Gilna P."/>
            <person name="Schmutz J."/>
            <person name="Larimer F."/>
            <person name="Land M."/>
            <person name="Hauser L."/>
            <person name="Kyrpides N."/>
            <person name="Mikhailova N."/>
            <person name="Janssen P.H."/>
            <person name="Kuske C.R."/>
            <person name="Richardson P."/>
        </authorList>
    </citation>
    <scope>NUCLEOTIDE SEQUENCE</scope>
    <source>
        <strain evidence="8">Ellin6076</strain>
    </source>
</reference>
<organism evidence="8">
    <name type="scientific">Solibacter usitatus (strain Ellin6076)</name>
    <dbReference type="NCBI Taxonomy" id="234267"/>
    <lineage>
        <taxon>Bacteria</taxon>
        <taxon>Pseudomonadati</taxon>
        <taxon>Acidobacteriota</taxon>
        <taxon>Terriglobia</taxon>
        <taxon>Bryobacterales</taxon>
        <taxon>Solibacteraceae</taxon>
        <taxon>Candidatus Solibacter</taxon>
    </lineage>
</organism>
<dbReference type="KEGG" id="sus:Acid_0840"/>
<feature type="transmembrane region" description="Helical" evidence="7">
    <location>
        <begin position="276"/>
        <end position="295"/>
    </location>
</feature>
<feature type="transmembrane region" description="Helical" evidence="7">
    <location>
        <begin position="62"/>
        <end position="79"/>
    </location>
</feature>
<evidence type="ECO:0000256" key="2">
    <source>
        <dbReference type="ARBA" id="ARBA00007977"/>
    </source>
</evidence>
<feature type="transmembrane region" description="Helical" evidence="7">
    <location>
        <begin position="123"/>
        <end position="143"/>
    </location>
</feature>
<evidence type="ECO:0000256" key="5">
    <source>
        <dbReference type="ARBA" id="ARBA00022989"/>
    </source>
</evidence>
<sequence>MSASEIISISLMAHPNYSFDARPSGGRSCQHHMLKQVRSIAPGVLLAGLLAALARWLHTVPAISAVSALMLAILLGMVIRNTIGMHAALQPGIKFSMRRLLRMAIMLLGFQLSLHQIRQVGGVGFLIVATTLTCTFLFTVWLGKLLGVDPKLTELLAAGTSICGASAVVATNTITDGTDEDVAYAIAVVTALGTASVVLYPLASAAMAMPASSYGLWAGSSIHEIAQVIAAAFQGGPVSAQFGTISKLSRVMLLAPVVFLLGYLADRRRGRGQGRVPFPLFLVGFLAMIGVNSLGILSAEWVARLVLVNQFLLALALAAMGLETSVRKLIGEGLRPFLVGAGAWCFISALSLALIRALYW</sequence>
<dbReference type="AlphaFoldDB" id="Q02AS7"/>
<dbReference type="HOGENOM" id="CLU_033541_1_1_0"/>
<feature type="transmembrane region" description="Helical" evidence="7">
    <location>
        <begin position="214"/>
        <end position="233"/>
    </location>
</feature>
<evidence type="ECO:0000256" key="3">
    <source>
        <dbReference type="ARBA" id="ARBA00022475"/>
    </source>
</evidence>
<evidence type="ECO:0000313" key="8">
    <source>
        <dbReference type="EMBL" id="ABJ81839.1"/>
    </source>
</evidence>
<dbReference type="FunCoup" id="Q02AS7">
    <property type="interactions" value="131"/>
</dbReference>
<keyword evidence="6 7" id="KW-0472">Membrane</keyword>
<dbReference type="GO" id="GO:0005886">
    <property type="term" value="C:plasma membrane"/>
    <property type="evidence" value="ECO:0007669"/>
    <property type="project" value="UniProtKB-SubCell"/>
</dbReference>
<dbReference type="EMBL" id="CP000473">
    <property type="protein sequence ID" value="ABJ81839.1"/>
    <property type="molecule type" value="Genomic_DNA"/>
</dbReference>
<comment type="subcellular location">
    <subcellularLocation>
        <location evidence="1">Cell membrane</location>
        <topology evidence="1">Multi-pass membrane protein</topology>
    </subcellularLocation>
</comment>
<dbReference type="PANTHER" id="PTHR30106">
    <property type="entry name" value="INNER MEMBRANE PROTEIN YEIH-RELATED"/>
    <property type="match status" value="1"/>
</dbReference>
<dbReference type="InterPro" id="IPR018383">
    <property type="entry name" value="UPF0324_pro"/>
</dbReference>
<dbReference type="STRING" id="234267.Acid_0840"/>
<keyword evidence="3" id="KW-1003">Cell membrane</keyword>
<evidence type="ECO:0000256" key="1">
    <source>
        <dbReference type="ARBA" id="ARBA00004651"/>
    </source>
</evidence>
<dbReference type="eggNOG" id="COG2855">
    <property type="taxonomic scope" value="Bacteria"/>
</dbReference>
<keyword evidence="4 7" id="KW-0812">Transmembrane</keyword>
<protein>
    <submittedName>
        <fullName evidence="8">Uncharacterized protein</fullName>
    </submittedName>
</protein>
<evidence type="ECO:0000256" key="6">
    <source>
        <dbReference type="ARBA" id="ARBA00023136"/>
    </source>
</evidence>
<keyword evidence="5 7" id="KW-1133">Transmembrane helix</keyword>
<feature type="transmembrane region" description="Helical" evidence="7">
    <location>
        <begin position="301"/>
        <end position="322"/>
    </location>
</feature>
<feature type="transmembrane region" description="Helical" evidence="7">
    <location>
        <begin position="245"/>
        <end position="264"/>
    </location>
</feature>
<dbReference type="Pfam" id="PF03601">
    <property type="entry name" value="Cons_hypoth698"/>
    <property type="match status" value="1"/>
</dbReference>
<evidence type="ECO:0000256" key="4">
    <source>
        <dbReference type="ARBA" id="ARBA00022692"/>
    </source>
</evidence>
<dbReference type="PANTHER" id="PTHR30106:SF2">
    <property type="entry name" value="UPF0324 INNER MEMBRANE PROTEIN YEIH"/>
    <property type="match status" value="1"/>
</dbReference>
<feature type="transmembrane region" description="Helical" evidence="7">
    <location>
        <begin position="334"/>
        <end position="359"/>
    </location>
</feature>
<gene>
    <name evidence="8" type="ordered locus">Acid_0840</name>
</gene>
<feature type="transmembrane region" description="Helical" evidence="7">
    <location>
        <begin position="181"/>
        <end position="202"/>
    </location>
</feature>
<evidence type="ECO:0000256" key="7">
    <source>
        <dbReference type="SAM" id="Phobius"/>
    </source>
</evidence>
<proteinExistence type="inferred from homology"/>
<name>Q02AS7_SOLUE</name>
<dbReference type="InParanoid" id="Q02AS7"/>
<comment type="similarity">
    <text evidence="2">Belongs to the UPF0324 family.</text>
</comment>
<accession>Q02AS7</accession>